<sequence>MVPPLRFAMVEEGIYRGAYPSLINLRFLARLRLKTVISLLPEPPSADLVRWCEEEGIALHAEVVAPFREEVVLSHEKVNALLSRLVALDAGPVYLHCLDGVCVTGTVVLCLRKLQRWAATAAAAEYSRFA</sequence>
<reference evidence="2" key="1">
    <citation type="journal article" date="2013" name="Nature">
        <title>Pan genome of the phytoplankton Emiliania underpins its global distribution.</title>
        <authorList>
            <person name="Read B.A."/>
            <person name="Kegel J."/>
            <person name="Klute M.J."/>
            <person name="Kuo A."/>
            <person name="Lefebvre S.C."/>
            <person name="Maumus F."/>
            <person name="Mayer C."/>
            <person name="Miller J."/>
            <person name="Monier A."/>
            <person name="Salamov A."/>
            <person name="Young J."/>
            <person name="Aguilar M."/>
            <person name="Claverie J.M."/>
            <person name="Frickenhaus S."/>
            <person name="Gonzalez K."/>
            <person name="Herman E.K."/>
            <person name="Lin Y.C."/>
            <person name="Napier J."/>
            <person name="Ogata H."/>
            <person name="Sarno A.F."/>
            <person name="Shmutz J."/>
            <person name="Schroeder D."/>
            <person name="de Vargas C."/>
            <person name="Verret F."/>
            <person name="von Dassow P."/>
            <person name="Valentin K."/>
            <person name="Van de Peer Y."/>
            <person name="Wheeler G."/>
            <person name="Dacks J.B."/>
            <person name="Delwiche C.F."/>
            <person name="Dyhrman S.T."/>
            <person name="Glockner G."/>
            <person name="John U."/>
            <person name="Richards T."/>
            <person name="Worden A.Z."/>
            <person name="Zhang X."/>
            <person name="Grigoriev I.V."/>
            <person name="Allen A.E."/>
            <person name="Bidle K."/>
            <person name="Borodovsky M."/>
            <person name="Bowler C."/>
            <person name="Brownlee C."/>
            <person name="Cock J.M."/>
            <person name="Elias M."/>
            <person name="Gladyshev V.N."/>
            <person name="Groth M."/>
            <person name="Guda C."/>
            <person name="Hadaegh A."/>
            <person name="Iglesias-Rodriguez M.D."/>
            <person name="Jenkins J."/>
            <person name="Jones B.M."/>
            <person name="Lawson T."/>
            <person name="Leese F."/>
            <person name="Lindquist E."/>
            <person name="Lobanov A."/>
            <person name="Lomsadze A."/>
            <person name="Malik S.B."/>
            <person name="Marsh M.E."/>
            <person name="Mackinder L."/>
            <person name="Mock T."/>
            <person name="Mueller-Roeber B."/>
            <person name="Pagarete A."/>
            <person name="Parker M."/>
            <person name="Probert I."/>
            <person name="Quesneville H."/>
            <person name="Raines C."/>
            <person name="Rensing S.A."/>
            <person name="Riano-Pachon D.M."/>
            <person name="Richier S."/>
            <person name="Rokitta S."/>
            <person name="Shiraiwa Y."/>
            <person name="Soanes D.M."/>
            <person name="van der Giezen M."/>
            <person name="Wahlund T.M."/>
            <person name="Williams B."/>
            <person name="Wilson W."/>
            <person name="Wolfe G."/>
            <person name="Wurch L.L."/>
        </authorList>
    </citation>
    <scope>NUCLEOTIDE SEQUENCE</scope>
</reference>
<dbReference type="KEGG" id="ehx:EMIHUDRAFT_60435"/>
<proteinExistence type="predicted"/>
<reference evidence="1" key="2">
    <citation type="submission" date="2024-10" db="UniProtKB">
        <authorList>
            <consortium name="EnsemblProtists"/>
        </authorList>
    </citation>
    <scope>IDENTIFICATION</scope>
</reference>
<dbReference type="PaxDb" id="2903-EOD13566"/>
<dbReference type="OMA" id="EMICPEN"/>
<accession>A0A0D3IQN1</accession>
<dbReference type="PANTHER" id="PTHR31126">
    <property type="entry name" value="TYROSINE-PROTEIN PHOSPHATASE"/>
    <property type="match status" value="1"/>
</dbReference>
<evidence type="ECO:0008006" key="3">
    <source>
        <dbReference type="Google" id="ProtNLM"/>
    </source>
</evidence>
<dbReference type="Pfam" id="PF03162">
    <property type="entry name" value="Y_phosphatase2"/>
    <property type="match status" value="1"/>
</dbReference>
<dbReference type="AlphaFoldDB" id="A0A0D3IQN1"/>
<dbReference type="KEGG" id="ehx:EMIHUDRAFT_58525"/>
<evidence type="ECO:0000313" key="1">
    <source>
        <dbReference type="EnsemblProtists" id="EOD13566"/>
    </source>
</evidence>
<dbReference type="Gene3D" id="3.90.190.10">
    <property type="entry name" value="Protein tyrosine phosphatase superfamily"/>
    <property type="match status" value="1"/>
</dbReference>
<protein>
    <recommendedName>
        <fullName evidence="3">Tyrosine specific protein phosphatases domain-containing protein</fullName>
    </recommendedName>
</protein>
<dbReference type="STRING" id="2903.R1DLT9"/>
<evidence type="ECO:0000313" key="2">
    <source>
        <dbReference type="Proteomes" id="UP000013827"/>
    </source>
</evidence>
<dbReference type="EnsemblProtists" id="EOD36458">
    <property type="protein sequence ID" value="EOD36458"/>
    <property type="gene ID" value="EMIHUDRAFT_60146"/>
</dbReference>
<dbReference type="HOGENOM" id="CLU_047845_5_3_1"/>
<organism evidence="1 2">
    <name type="scientific">Emiliania huxleyi (strain CCMP1516)</name>
    <dbReference type="NCBI Taxonomy" id="280463"/>
    <lineage>
        <taxon>Eukaryota</taxon>
        <taxon>Haptista</taxon>
        <taxon>Haptophyta</taxon>
        <taxon>Prymnesiophyceae</taxon>
        <taxon>Isochrysidales</taxon>
        <taxon>Noelaerhabdaceae</taxon>
        <taxon>Emiliania</taxon>
    </lineage>
</organism>
<dbReference type="eggNOG" id="KOG1572">
    <property type="taxonomic scope" value="Eukaryota"/>
</dbReference>
<dbReference type="EnsemblProtists" id="EOD13566">
    <property type="protein sequence ID" value="EOD13566"/>
    <property type="gene ID" value="EMIHUDRAFT_58525"/>
</dbReference>
<keyword evidence="2" id="KW-1185">Reference proteome</keyword>
<dbReference type="EnsemblProtists" id="EOD24338">
    <property type="protein sequence ID" value="EOD24338"/>
    <property type="gene ID" value="EMIHUDRAFT_60435"/>
</dbReference>
<dbReference type="GO" id="GO:0016791">
    <property type="term" value="F:phosphatase activity"/>
    <property type="evidence" value="ECO:0007669"/>
    <property type="project" value="TreeGrafter"/>
</dbReference>
<dbReference type="SUPFAM" id="SSF52799">
    <property type="entry name" value="(Phosphotyrosine protein) phosphatases II"/>
    <property type="match status" value="1"/>
</dbReference>
<dbReference type="InterPro" id="IPR004861">
    <property type="entry name" value="Siw14-like"/>
</dbReference>
<dbReference type="KEGG" id="ehx:EMIHUDRAFT_60146"/>
<name>A0A0D3IQN1_EMIH1</name>
<dbReference type="PANTHER" id="PTHR31126:SF14">
    <property type="entry name" value="TYROSINE-PROTEIN PHOSPHATASE OCA6-RELATED"/>
    <property type="match status" value="1"/>
</dbReference>
<dbReference type="Proteomes" id="UP000013827">
    <property type="component" value="Unassembled WGS sequence"/>
</dbReference>
<dbReference type="InterPro" id="IPR029021">
    <property type="entry name" value="Prot-tyrosine_phosphatase-like"/>
</dbReference>